<dbReference type="PROSITE" id="PS00688">
    <property type="entry name" value="SIGMA54_INTERACT_3"/>
    <property type="match status" value="1"/>
</dbReference>
<keyword evidence="1" id="KW-0547">Nucleotide-binding</keyword>
<evidence type="ECO:0000256" key="2">
    <source>
        <dbReference type="ARBA" id="ARBA00022840"/>
    </source>
</evidence>
<dbReference type="Gene3D" id="3.30.450.40">
    <property type="match status" value="1"/>
</dbReference>
<organism evidence="7 8">
    <name type="scientific">Desulfamplus magnetovallimortis</name>
    <dbReference type="NCBI Taxonomy" id="1246637"/>
    <lineage>
        <taxon>Bacteria</taxon>
        <taxon>Pseudomonadati</taxon>
        <taxon>Thermodesulfobacteriota</taxon>
        <taxon>Desulfobacteria</taxon>
        <taxon>Desulfobacterales</taxon>
        <taxon>Desulfobacteraceae</taxon>
        <taxon>Desulfamplus</taxon>
    </lineage>
</organism>
<dbReference type="InterPro" id="IPR003593">
    <property type="entry name" value="AAA+_ATPase"/>
</dbReference>
<dbReference type="Gene3D" id="3.40.50.300">
    <property type="entry name" value="P-loop containing nucleotide triphosphate hydrolases"/>
    <property type="match status" value="1"/>
</dbReference>
<reference evidence="7 8" key="1">
    <citation type="submission" date="2017-03" db="EMBL/GenBank/DDBJ databases">
        <authorList>
            <person name="Afonso C.L."/>
            <person name="Miller P.J."/>
            <person name="Scott M.A."/>
            <person name="Spackman E."/>
            <person name="Goraichik I."/>
            <person name="Dimitrov K.M."/>
            <person name="Suarez D.L."/>
            <person name="Swayne D.E."/>
        </authorList>
    </citation>
    <scope>NUCLEOTIDE SEQUENCE [LARGE SCALE GENOMIC DNA]</scope>
    <source>
        <strain evidence="7">PRJEB14757</strain>
    </source>
</reference>
<dbReference type="GO" id="GO:0005524">
    <property type="term" value="F:ATP binding"/>
    <property type="evidence" value="ECO:0007669"/>
    <property type="project" value="UniProtKB-KW"/>
</dbReference>
<feature type="domain" description="Sigma-54 factor interaction" evidence="6">
    <location>
        <begin position="187"/>
        <end position="416"/>
    </location>
</feature>
<dbReference type="SUPFAM" id="SSF46689">
    <property type="entry name" value="Homeodomain-like"/>
    <property type="match status" value="1"/>
</dbReference>
<dbReference type="InterPro" id="IPR025944">
    <property type="entry name" value="Sigma_54_int_dom_CS"/>
</dbReference>
<keyword evidence="5" id="KW-0804">Transcription</keyword>
<sequence length="545" mass="61888">MTKSSFDLFKSFAGELDPRTLQKKFLLSLLKLQNVHRGSIWIKKNNSYHCIEAAGKESDSIIEIDIDADQPSIVGWVIENGKRTVADTKSDGRHFRELEDNMAVKSSLILCFPLFLKEKEVYGAVQIIDTTPEKSCVNLDEDYLNYLQNLVDIGSVALSNAILYSRQVKEAESLKITLKELQKRSSLIGHSKSFQQCINLARNYANSDLHVLITGESGTGKELIANEIHRLGHRSKKPFLVQNCSAIPKTLLESELFGYRKGAFSGAVRDKKGLFEAADGGTVFLDEIGDMPFNIQAAILRVLQNNEIKPVGANEIIHVDVRIIAATNRDIKTMIGENRFRQDLFYRLSVLPLELPPLRERREDIPIMVKHFLKQESLRSGQPEKKLKPDAMQRLTTWSWPGNVRELENLIKYLMVAIDSEYIDAEDIPDHFFEGSVHDIHASSPLSESGDMEDRVHSRSSDFQSSKAYYYNGNINVPEIDRRKGGINFGNFSWQEVEEQYIHFTLHKNNWNVTWAAKDAGVNRSTFASRMRRLGISRSNLPQKA</sequence>
<evidence type="ECO:0000256" key="5">
    <source>
        <dbReference type="ARBA" id="ARBA00023163"/>
    </source>
</evidence>
<dbReference type="InterPro" id="IPR002078">
    <property type="entry name" value="Sigma_54_int"/>
</dbReference>
<evidence type="ECO:0000256" key="3">
    <source>
        <dbReference type="ARBA" id="ARBA00023015"/>
    </source>
</evidence>
<accession>A0A1W1HH18</accession>
<dbReference type="SMART" id="SM00382">
    <property type="entry name" value="AAA"/>
    <property type="match status" value="1"/>
</dbReference>
<dbReference type="Proteomes" id="UP000191931">
    <property type="component" value="Unassembled WGS sequence"/>
</dbReference>
<dbReference type="GO" id="GO:0006355">
    <property type="term" value="P:regulation of DNA-templated transcription"/>
    <property type="evidence" value="ECO:0007669"/>
    <property type="project" value="InterPro"/>
</dbReference>
<dbReference type="SUPFAM" id="SSF55781">
    <property type="entry name" value="GAF domain-like"/>
    <property type="match status" value="1"/>
</dbReference>
<dbReference type="FunFam" id="3.40.50.300:FF:000006">
    <property type="entry name" value="DNA-binding transcriptional regulator NtrC"/>
    <property type="match status" value="1"/>
</dbReference>
<dbReference type="SUPFAM" id="SSF52540">
    <property type="entry name" value="P-loop containing nucleoside triphosphate hydrolases"/>
    <property type="match status" value="1"/>
</dbReference>
<dbReference type="EMBL" id="FWEV01000284">
    <property type="protein sequence ID" value="SLM31774.1"/>
    <property type="molecule type" value="Genomic_DNA"/>
</dbReference>
<dbReference type="PANTHER" id="PTHR32071:SF57">
    <property type="entry name" value="C4-DICARBOXYLATE TRANSPORT TRANSCRIPTIONAL REGULATORY PROTEIN DCTD"/>
    <property type="match status" value="1"/>
</dbReference>
<keyword evidence="2" id="KW-0067">ATP-binding</keyword>
<dbReference type="PROSITE" id="PS00676">
    <property type="entry name" value="SIGMA54_INTERACT_2"/>
    <property type="match status" value="1"/>
</dbReference>
<dbReference type="Pfam" id="PF13185">
    <property type="entry name" value="GAF_2"/>
    <property type="match status" value="1"/>
</dbReference>
<dbReference type="InterPro" id="IPR058031">
    <property type="entry name" value="AAA_lid_NorR"/>
</dbReference>
<dbReference type="Pfam" id="PF00158">
    <property type="entry name" value="Sigma54_activat"/>
    <property type="match status" value="1"/>
</dbReference>
<keyword evidence="8" id="KW-1185">Reference proteome</keyword>
<name>A0A1W1HH18_9BACT</name>
<dbReference type="RefSeq" id="WP_080800862.1">
    <property type="nucleotide sequence ID" value="NZ_LT828541.1"/>
</dbReference>
<keyword evidence="3" id="KW-0805">Transcription regulation</keyword>
<evidence type="ECO:0000313" key="8">
    <source>
        <dbReference type="Proteomes" id="UP000191931"/>
    </source>
</evidence>
<dbReference type="CDD" id="cd00009">
    <property type="entry name" value="AAA"/>
    <property type="match status" value="1"/>
</dbReference>
<dbReference type="PANTHER" id="PTHR32071">
    <property type="entry name" value="TRANSCRIPTIONAL REGULATORY PROTEIN"/>
    <property type="match status" value="1"/>
</dbReference>
<protein>
    <submittedName>
        <fullName evidence="7">NtrC1</fullName>
    </submittedName>
</protein>
<dbReference type="Gene3D" id="1.10.8.60">
    <property type="match status" value="1"/>
</dbReference>
<dbReference type="STRING" id="1246637.MTBBW1_420039"/>
<dbReference type="OrthoDB" id="9763792at2"/>
<dbReference type="Pfam" id="PF25601">
    <property type="entry name" value="AAA_lid_14"/>
    <property type="match status" value="1"/>
</dbReference>
<dbReference type="Gene3D" id="1.10.10.60">
    <property type="entry name" value="Homeodomain-like"/>
    <property type="match status" value="1"/>
</dbReference>
<evidence type="ECO:0000256" key="4">
    <source>
        <dbReference type="ARBA" id="ARBA00023125"/>
    </source>
</evidence>
<evidence type="ECO:0000313" key="7">
    <source>
        <dbReference type="EMBL" id="SLM31774.1"/>
    </source>
</evidence>
<evidence type="ECO:0000259" key="6">
    <source>
        <dbReference type="PROSITE" id="PS50045"/>
    </source>
</evidence>
<proteinExistence type="predicted"/>
<gene>
    <name evidence="7" type="primary">ntrC</name>
    <name evidence="7" type="ORF">MTBBW1_420039</name>
</gene>
<keyword evidence="4" id="KW-0238">DNA-binding</keyword>
<dbReference type="InterPro" id="IPR025943">
    <property type="entry name" value="Sigma_54_int_dom_ATP-bd_2"/>
</dbReference>
<evidence type="ECO:0000256" key="1">
    <source>
        <dbReference type="ARBA" id="ARBA00022741"/>
    </source>
</evidence>
<dbReference type="PROSITE" id="PS00675">
    <property type="entry name" value="SIGMA54_INTERACT_1"/>
    <property type="match status" value="1"/>
</dbReference>
<dbReference type="PROSITE" id="PS50045">
    <property type="entry name" value="SIGMA54_INTERACT_4"/>
    <property type="match status" value="1"/>
</dbReference>
<dbReference type="InterPro" id="IPR029016">
    <property type="entry name" value="GAF-like_dom_sf"/>
</dbReference>
<dbReference type="GO" id="GO:0003677">
    <property type="term" value="F:DNA binding"/>
    <property type="evidence" value="ECO:0007669"/>
    <property type="project" value="UniProtKB-KW"/>
</dbReference>
<dbReference type="InterPro" id="IPR009057">
    <property type="entry name" value="Homeodomain-like_sf"/>
</dbReference>
<dbReference type="AlphaFoldDB" id="A0A1W1HH18"/>
<dbReference type="InterPro" id="IPR003018">
    <property type="entry name" value="GAF"/>
</dbReference>
<dbReference type="InterPro" id="IPR027417">
    <property type="entry name" value="P-loop_NTPase"/>
</dbReference>
<dbReference type="InterPro" id="IPR025662">
    <property type="entry name" value="Sigma_54_int_dom_ATP-bd_1"/>
</dbReference>